<feature type="region of interest" description="Disordered" evidence="1">
    <location>
        <begin position="1"/>
        <end position="50"/>
    </location>
</feature>
<sequence length="63" mass="6804">MTAYPSRETMPGSSGIAPSAVSSVRAVPPRSPPVEPYRQTEWYDVTPPPTVRLRPLVVNGPLS</sequence>
<name>A0A1J5RLA3_9ZZZZ</name>
<dbReference type="EMBL" id="MLJW01000351">
    <property type="protein sequence ID" value="OIQ88933.1"/>
    <property type="molecule type" value="Genomic_DNA"/>
</dbReference>
<evidence type="ECO:0000313" key="2">
    <source>
        <dbReference type="EMBL" id="OIQ88933.1"/>
    </source>
</evidence>
<proteinExistence type="predicted"/>
<comment type="caution">
    <text evidence="2">The sequence shown here is derived from an EMBL/GenBank/DDBJ whole genome shotgun (WGS) entry which is preliminary data.</text>
</comment>
<organism evidence="2">
    <name type="scientific">mine drainage metagenome</name>
    <dbReference type="NCBI Taxonomy" id="410659"/>
    <lineage>
        <taxon>unclassified sequences</taxon>
        <taxon>metagenomes</taxon>
        <taxon>ecological metagenomes</taxon>
    </lineage>
</organism>
<accession>A0A1J5RLA3</accession>
<evidence type="ECO:0000256" key="1">
    <source>
        <dbReference type="SAM" id="MobiDB-lite"/>
    </source>
</evidence>
<protein>
    <submittedName>
        <fullName evidence="2">Uncharacterized protein</fullName>
    </submittedName>
</protein>
<feature type="compositionally biased region" description="Low complexity" evidence="1">
    <location>
        <begin position="17"/>
        <end position="28"/>
    </location>
</feature>
<reference evidence="2" key="1">
    <citation type="submission" date="2016-10" db="EMBL/GenBank/DDBJ databases">
        <title>Sequence of Gallionella enrichment culture.</title>
        <authorList>
            <person name="Poehlein A."/>
            <person name="Muehling M."/>
            <person name="Daniel R."/>
        </authorList>
    </citation>
    <scope>NUCLEOTIDE SEQUENCE</scope>
</reference>
<gene>
    <name evidence="2" type="ORF">GALL_291640</name>
</gene>
<dbReference type="AlphaFoldDB" id="A0A1J5RLA3"/>